<dbReference type="PROSITE" id="PS01246">
    <property type="entry name" value="UPF0003"/>
    <property type="match status" value="1"/>
</dbReference>
<accession>A0A1H7V6Q6</accession>
<evidence type="ECO:0000313" key="13">
    <source>
        <dbReference type="Proteomes" id="UP000321425"/>
    </source>
</evidence>
<keyword evidence="5 7" id="KW-1133">Transmembrane helix</keyword>
<name>A0A1H7V6Q6_9LACT</name>
<dbReference type="InterPro" id="IPR010920">
    <property type="entry name" value="LSM_dom_sf"/>
</dbReference>
<evidence type="ECO:0000313" key="11">
    <source>
        <dbReference type="EMBL" id="SEM04912.1"/>
    </source>
</evidence>
<dbReference type="InterPro" id="IPR006686">
    <property type="entry name" value="MscS_channel_CS"/>
</dbReference>
<feature type="transmembrane region" description="Helical" evidence="7">
    <location>
        <begin position="12"/>
        <end position="32"/>
    </location>
</feature>
<evidence type="ECO:0000256" key="6">
    <source>
        <dbReference type="ARBA" id="ARBA00023136"/>
    </source>
</evidence>
<evidence type="ECO:0000256" key="2">
    <source>
        <dbReference type="ARBA" id="ARBA00008017"/>
    </source>
</evidence>
<gene>
    <name evidence="10" type="ORF">APU01nite_17900</name>
    <name evidence="11" type="ORF">SAMN04488100_12228</name>
</gene>
<dbReference type="SUPFAM" id="SSF50182">
    <property type="entry name" value="Sm-like ribonucleoproteins"/>
    <property type="match status" value="1"/>
</dbReference>
<dbReference type="InterPro" id="IPR049278">
    <property type="entry name" value="MS_channel_C"/>
</dbReference>
<dbReference type="GO" id="GO:0005886">
    <property type="term" value="C:plasma membrane"/>
    <property type="evidence" value="ECO:0007669"/>
    <property type="project" value="UniProtKB-SubCell"/>
</dbReference>
<reference evidence="10 13" key="2">
    <citation type="submission" date="2019-07" db="EMBL/GenBank/DDBJ databases">
        <title>Whole genome shotgun sequence of Alkalibacterium putridalgicola NBRC 103243.</title>
        <authorList>
            <person name="Hosoyama A."/>
            <person name="Uohara A."/>
            <person name="Ohji S."/>
            <person name="Ichikawa N."/>
        </authorList>
    </citation>
    <scope>NUCLEOTIDE SEQUENCE [LARGE SCALE GENOMIC DNA]</scope>
    <source>
        <strain evidence="10 13">NBRC 103243</strain>
    </source>
</reference>
<evidence type="ECO:0000259" key="9">
    <source>
        <dbReference type="Pfam" id="PF21082"/>
    </source>
</evidence>
<keyword evidence="3" id="KW-1003">Cell membrane</keyword>
<feature type="transmembrane region" description="Helical" evidence="7">
    <location>
        <begin position="52"/>
        <end position="74"/>
    </location>
</feature>
<feature type="domain" description="Mechanosensitive ion channel MscS C-terminal" evidence="9">
    <location>
        <begin position="169"/>
        <end position="251"/>
    </location>
</feature>
<evidence type="ECO:0000313" key="10">
    <source>
        <dbReference type="EMBL" id="GEK89751.1"/>
    </source>
</evidence>
<dbReference type="SUPFAM" id="SSF82861">
    <property type="entry name" value="Mechanosensitive channel protein MscS (YggB), transmembrane region"/>
    <property type="match status" value="1"/>
</dbReference>
<dbReference type="Proteomes" id="UP000198548">
    <property type="component" value="Unassembled WGS sequence"/>
</dbReference>
<evidence type="ECO:0000256" key="7">
    <source>
        <dbReference type="SAM" id="Phobius"/>
    </source>
</evidence>
<dbReference type="InterPro" id="IPR006685">
    <property type="entry name" value="MscS_channel_2nd"/>
</dbReference>
<dbReference type="AlphaFoldDB" id="A0A1H7V6Q6"/>
<evidence type="ECO:0000256" key="4">
    <source>
        <dbReference type="ARBA" id="ARBA00022692"/>
    </source>
</evidence>
<evidence type="ECO:0000259" key="8">
    <source>
        <dbReference type="Pfam" id="PF00924"/>
    </source>
</evidence>
<dbReference type="InterPro" id="IPR045275">
    <property type="entry name" value="MscS_archaea/bacteria_type"/>
</dbReference>
<keyword evidence="6 7" id="KW-0472">Membrane</keyword>
<dbReference type="InterPro" id="IPR023408">
    <property type="entry name" value="MscS_beta-dom_sf"/>
</dbReference>
<evidence type="ECO:0000256" key="5">
    <source>
        <dbReference type="ARBA" id="ARBA00022989"/>
    </source>
</evidence>
<evidence type="ECO:0000313" key="12">
    <source>
        <dbReference type="Proteomes" id="UP000198548"/>
    </source>
</evidence>
<dbReference type="Pfam" id="PF21082">
    <property type="entry name" value="MS_channel_3rd"/>
    <property type="match status" value="1"/>
</dbReference>
<proteinExistence type="inferred from homology"/>
<feature type="domain" description="Mechanosensitive ion channel MscS" evidence="8">
    <location>
        <begin position="97"/>
        <end position="162"/>
    </location>
</feature>
<keyword evidence="4 7" id="KW-0812">Transmembrane</keyword>
<dbReference type="EMBL" id="FOBL01000022">
    <property type="protein sequence ID" value="SEM04912.1"/>
    <property type="molecule type" value="Genomic_DNA"/>
</dbReference>
<feature type="transmembrane region" description="Helical" evidence="7">
    <location>
        <begin position="80"/>
        <end position="108"/>
    </location>
</feature>
<dbReference type="SUPFAM" id="SSF82689">
    <property type="entry name" value="Mechanosensitive channel protein MscS (YggB), C-terminal domain"/>
    <property type="match status" value="1"/>
</dbReference>
<dbReference type="EMBL" id="BJUX01000022">
    <property type="protein sequence ID" value="GEK89751.1"/>
    <property type="molecule type" value="Genomic_DNA"/>
</dbReference>
<evidence type="ECO:0000256" key="1">
    <source>
        <dbReference type="ARBA" id="ARBA00004651"/>
    </source>
</evidence>
<evidence type="ECO:0000256" key="3">
    <source>
        <dbReference type="ARBA" id="ARBA00022475"/>
    </source>
</evidence>
<dbReference type="InterPro" id="IPR011014">
    <property type="entry name" value="MscS_channel_TM-2"/>
</dbReference>
<sequence>MDWINLVVEMAMPVVLAIVTLLVGLAVIKVLVNIISKQIYKSKLDESLKPFIMSVISIGLKLLLVVSVVGILGIPTASFVAILGSFGLALGLAFQGSLSNLAGGVLLLTMRPFKVGDYIEGAGYSGTVKAIQILYTELVTPDNKMIYVPNGNMSNSGIVNYSVHDTRRVDFTFGVGYEADNQHVLDTLKQIVLKHPKVLLDPEPFVRLSGHGDSAVEYTVRAWTKADDYWDVHFDLLEEVKTTFDKESISIPYPQMAIHTVND</sequence>
<organism evidence="11 12">
    <name type="scientific">Alkalibacterium putridalgicola</name>
    <dbReference type="NCBI Taxonomy" id="426703"/>
    <lineage>
        <taxon>Bacteria</taxon>
        <taxon>Bacillati</taxon>
        <taxon>Bacillota</taxon>
        <taxon>Bacilli</taxon>
        <taxon>Lactobacillales</taxon>
        <taxon>Carnobacteriaceae</taxon>
        <taxon>Alkalibacterium</taxon>
    </lineage>
</organism>
<dbReference type="PANTHER" id="PTHR30221:SF1">
    <property type="entry name" value="SMALL-CONDUCTANCE MECHANOSENSITIVE CHANNEL"/>
    <property type="match status" value="1"/>
</dbReference>
<dbReference type="GO" id="GO:0008381">
    <property type="term" value="F:mechanosensitive monoatomic ion channel activity"/>
    <property type="evidence" value="ECO:0007669"/>
    <property type="project" value="InterPro"/>
</dbReference>
<dbReference type="Gene3D" id="2.30.30.60">
    <property type="match status" value="1"/>
</dbReference>
<dbReference type="OrthoDB" id="9809206at2"/>
<keyword evidence="13" id="KW-1185">Reference proteome</keyword>
<dbReference type="PANTHER" id="PTHR30221">
    <property type="entry name" value="SMALL-CONDUCTANCE MECHANOSENSITIVE CHANNEL"/>
    <property type="match status" value="1"/>
</dbReference>
<dbReference type="InterPro" id="IPR011066">
    <property type="entry name" value="MscS_channel_C_sf"/>
</dbReference>
<dbReference type="RefSeq" id="WP_091488766.1">
    <property type="nucleotide sequence ID" value="NZ_BJUX01000022.1"/>
</dbReference>
<dbReference type="Proteomes" id="UP000321425">
    <property type="component" value="Unassembled WGS sequence"/>
</dbReference>
<protein>
    <submittedName>
        <fullName evidence="10">Mechanosensitive ion channel protein MscS</fullName>
    </submittedName>
    <submittedName>
        <fullName evidence="11">Small conductance mechanosensitive channel</fullName>
    </submittedName>
</protein>
<comment type="similarity">
    <text evidence="2">Belongs to the MscS (TC 1.A.23) family.</text>
</comment>
<reference evidence="11 12" key="1">
    <citation type="submission" date="2016-10" db="EMBL/GenBank/DDBJ databases">
        <authorList>
            <person name="de Groot N.N."/>
        </authorList>
    </citation>
    <scope>NUCLEOTIDE SEQUENCE [LARGE SCALE GENOMIC DNA]</scope>
    <source>
        <strain evidence="11 12">DSM 19182</strain>
    </source>
</reference>
<comment type="subcellular location">
    <subcellularLocation>
        <location evidence="1">Cell membrane</location>
        <topology evidence="1">Multi-pass membrane protein</topology>
    </subcellularLocation>
</comment>
<dbReference type="Gene3D" id="3.30.70.100">
    <property type="match status" value="1"/>
</dbReference>
<dbReference type="Pfam" id="PF00924">
    <property type="entry name" value="MS_channel_2nd"/>
    <property type="match status" value="1"/>
</dbReference>
<dbReference type="Gene3D" id="1.10.287.1260">
    <property type="match status" value="1"/>
</dbReference>